<evidence type="ECO:0000256" key="4">
    <source>
        <dbReference type="ARBA" id="ARBA00022519"/>
    </source>
</evidence>
<keyword evidence="6 8" id="KW-1133">Transmembrane helix</keyword>
<feature type="transmembrane region" description="Helical" evidence="8">
    <location>
        <begin position="44"/>
        <end position="67"/>
    </location>
</feature>
<dbReference type="EMBL" id="MLJW01000038">
    <property type="protein sequence ID" value="OIR07330.1"/>
    <property type="molecule type" value="Genomic_DNA"/>
</dbReference>
<evidence type="ECO:0000256" key="1">
    <source>
        <dbReference type="ARBA" id="ARBA00004429"/>
    </source>
</evidence>
<reference evidence="10" key="1">
    <citation type="submission" date="2016-10" db="EMBL/GenBank/DDBJ databases">
        <title>Sequence of Gallionella enrichment culture.</title>
        <authorList>
            <person name="Poehlein A."/>
            <person name="Muehling M."/>
            <person name="Daniel R."/>
        </authorList>
    </citation>
    <scope>NUCLEOTIDE SEQUENCE</scope>
</reference>
<keyword evidence="5 8" id="KW-0812">Transmembrane</keyword>
<evidence type="ECO:0000256" key="7">
    <source>
        <dbReference type="ARBA" id="ARBA00023136"/>
    </source>
</evidence>
<dbReference type="PROSITE" id="PS51012">
    <property type="entry name" value="ABC_TM2"/>
    <property type="match status" value="1"/>
</dbReference>
<dbReference type="PANTHER" id="PTHR30413:SF8">
    <property type="entry name" value="TRANSPORT PERMEASE PROTEIN"/>
    <property type="match status" value="1"/>
</dbReference>
<evidence type="ECO:0000256" key="8">
    <source>
        <dbReference type="SAM" id="Phobius"/>
    </source>
</evidence>
<dbReference type="GO" id="GO:0015920">
    <property type="term" value="P:lipopolysaccharide transport"/>
    <property type="evidence" value="ECO:0007669"/>
    <property type="project" value="TreeGrafter"/>
</dbReference>
<accession>A0A1J5SG31</accession>
<feature type="transmembrane region" description="Helical" evidence="8">
    <location>
        <begin position="126"/>
        <end position="150"/>
    </location>
</feature>
<evidence type="ECO:0000256" key="5">
    <source>
        <dbReference type="ARBA" id="ARBA00022692"/>
    </source>
</evidence>
<dbReference type="AlphaFoldDB" id="A0A1J5SG31"/>
<dbReference type="InterPro" id="IPR047817">
    <property type="entry name" value="ABC2_TM_bact-type"/>
</dbReference>
<sequence length="274" mass="30442">MNEGPEITIVAGRSEAHYWRDLWRYRELLGFLAWRDVKVRYKQAVLGAGWAVIQPLVQTMLLTFVFGKLAKMPNGTIPYPLLVLAGLLPWQLFASAFSGAGGSLVSNSNLISKVYFPRLIVPLSSLAVAVVDMMIPLALTLPFAAVYGVFPTWRLLVLPVFILGALVIAFGAGLWITALTVQYRDFRFIAPFILQIGIFITPVGFRTDNLPRWQTILSLNPLTGMIQGFRWCILGGGMELSEQSLLMSCGAGLLLVITGLWYFRGTERRFADII</sequence>
<dbReference type="PANTHER" id="PTHR30413">
    <property type="entry name" value="INNER MEMBRANE TRANSPORT PERMEASE"/>
    <property type="match status" value="1"/>
</dbReference>
<evidence type="ECO:0000313" key="10">
    <source>
        <dbReference type="EMBL" id="OIR07330.1"/>
    </source>
</evidence>
<comment type="caution">
    <text evidence="10">The sequence shown here is derived from an EMBL/GenBank/DDBJ whole genome shotgun (WGS) entry which is preliminary data.</text>
</comment>
<dbReference type="GO" id="GO:0140359">
    <property type="term" value="F:ABC-type transporter activity"/>
    <property type="evidence" value="ECO:0007669"/>
    <property type="project" value="InterPro"/>
</dbReference>
<feature type="domain" description="ABC transmembrane type-2" evidence="9">
    <location>
        <begin position="46"/>
        <end position="266"/>
    </location>
</feature>
<dbReference type="Pfam" id="PF01061">
    <property type="entry name" value="ABC2_membrane"/>
    <property type="match status" value="1"/>
</dbReference>
<feature type="transmembrane region" description="Helical" evidence="8">
    <location>
        <begin position="156"/>
        <end position="176"/>
    </location>
</feature>
<feature type="transmembrane region" description="Helical" evidence="8">
    <location>
        <begin position="79"/>
        <end position="105"/>
    </location>
</feature>
<gene>
    <name evidence="10" type="primary">tagG_2</name>
    <name evidence="10" type="ORF">GALL_105860</name>
</gene>
<keyword evidence="3" id="KW-1003">Cell membrane</keyword>
<keyword evidence="7 8" id="KW-0472">Membrane</keyword>
<evidence type="ECO:0000259" key="9">
    <source>
        <dbReference type="PROSITE" id="PS51012"/>
    </source>
</evidence>
<dbReference type="GO" id="GO:0005886">
    <property type="term" value="C:plasma membrane"/>
    <property type="evidence" value="ECO:0007669"/>
    <property type="project" value="UniProtKB-SubCell"/>
</dbReference>
<name>A0A1J5SG31_9ZZZZ</name>
<feature type="transmembrane region" description="Helical" evidence="8">
    <location>
        <begin position="245"/>
        <end position="263"/>
    </location>
</feature>
<feature type="transmembrane region" description="Helical" evidence="8">
    <location>
        <begin position="188"/>
        <end position="205"/>
    </location>
</feature>
<proteinExistence type="predicted"/>
<evidence type="ECO:0000256" key="2">
    <source>
        <dbReference type="ARBA" id="ARBA00022448"/>
    </source>
</evidence>
<evidence type="ECO:0000256" key="3">
    <source>
        <dbReference type="ARBA" id="ARBA00022475"/>
    </source>
</evidence>
<organism evidence="10">
    <name type="scientific">mine drainage metagenome</name>
    <dbReference type="NCBI Taxonomy" id="410659"/>
    <lineage>
        <taxon>unclassified sequences</taxon>
        <taxon>metagenomes</taxon>
        <taxon>ecological metagenomes</taxon>
    </lineage>
</organism>
<dbReference type="InterPro" id="IPR013525">
    <property type="entry name" value="ABC2_TM"/>
</dbReference>
<keyword evidence="2" id="KW-0813">Transport</keyword>
<comment type="subcellular location">
    <subcellularLocation>
        <location evidence="1">Cell inner membrane</location>
        <topology evidence="1">Multi-pass membrane protein</topology>
    </subcellularLocation>
</comment>
<protein>
    <submittedName>
        <fullName evidence="10">Teichoic acid translocation permease protein TagG</fullName>
    </submittedName>
</protein>
<evidence type="ECO:0000256" key="6">
    <source>
        <dbReference type="ARBA" id="ARBA00022989"/>
    </source>
</evidence>
<keyword evidence="4" id="KW-0997">Cell inner membrane</keyword>